<reference evidence="1" key="2">
    <citation type="submission" date="2010-07" db="EMBL/GenBank/DDBJ databases">
        <authorList>
            <consortium name="The Broad Institute Genome Sequencing Platform"/>
            <consortium name="Broad Institute Genome Sequencing Center for Infectious Disease"/>
            <person name="Ma L.-J."/>
            <person name="Dead R."/>
            <person name="Young S."/>
            <person name="Zeng Q."/>
            <person name="Koehrsen M."/>
            <person name="Alvarado L."/>
            <person name="Berlin A."/>
            <person name="Chapman S.B."/>
            <person name="Chen Z."/>
            <person name="Freedman E."/>
            <person name="Gellesch M."/>
            <person name="Goldberg J."/>
            <person name="Griggs A."/>
            <person name="Gujja S."/>
            <person name="Heilman E.R."/>
            <person name="Heiman D."/>
            <person name="Hepburn T."/>
            <person name="Howarth C."/>
            <person name="Jen D."/>
            <person name="Larson L."/>
            <person name="Mehta T."/>
            <person name="Neiman D."/>
            <person name="Pearson M."/>
            <person name="Roberts A."/>
            <person name="Saif S."/>
            <person name="Shea T."/>
            <person name="Shenoy N."/>
            <person name="Sisk P."/>
            <person name="Stolte C."/>
            <person name="Sykes S."/>
            <person name="Walk T."/>
            <person name="White J."/>
            <person name="Yandava C."/>
            <person name="Haas B."/>
            <person name="Nusbaum C."/>
            <person name="Birren B."/>
        </authorList>
    </citation>
    <scope>NUCLEOTIDE SEQUENCE</scope>
    <source>
        <strain evidence="1">R3-111a-1</strain>
    </source>
</reference>
<dbReference type="EnsemblFungi" id="EJT81069">
    <property type="protein sequence ID" value="EJT81069"/>
    <property type="gene ID" value="GGTG_01056"/>
</dbReference>
<dbReference type="VEuPathDB" id="FungiDB:GGTG_01056"/>
<dbReference type="HOGENOM" id="CLU_1768176_0_0_1"/>
<gene>
    <name evidence="2" type="primary">20341514</name>
    <name evidence="1" type="ORF">GGTG_01056</name>
</gene>
<dbReference type="EMBL" id="GL385395">
    <property type="protein sequence ID" value="EJT81069.1"/>
    <property type="molecule type" value="Genomic_DNA"/>
</dbReference>
<proteinExistence type="predicted"/>
<dbReference type="OrthoDB" id="4424523at2759"/>
<reference evidence="2" key="4">
    <citation type="journal article" date="2015" name="G3 (Bethesda)">
        <title>Genome sequences of three phytopathogenic species of the Magnaporthaceae family of fungi.</title>
        <authorList>
            <person name="Okagaki L.H."/>
            <person name="Nunes C.C."/>
            <person name="Sailsbery J."/>
            <person name="Clay B."/>
            <person name="Brown D."/>
            <person name="John T."/>
            <person name="Oh Y."/>
            <person name="Young N."/>
            <person name="Fitzgerald M."/>
            <person name="Haas B.J."/>
            <person name="Zeng Q."/>
            <person name="Young S."/>
            <person name="Adiconis X."/>
            <person name="Fan L."/>
            <person name="Levin J.Z."/>
            <person name="Mitchell T.K."/>
            <person name="Okubara P.A."/>
            <person name="Farman M.L."/>
            <person name="Kohn L.M."/>
            <person name="Birren B."/>
            <person name="Ma L.-J."/>
            <person name="Dean R.A."/>
        </authorList>
    </citation>
    <scope>NUCLEOTIDE SEQUENCE</scope>
    <source>
        <strain evidence="2">R3-111a-1</strain>
    </source>
</reference>
<dbReference type="STRING" id="644352.J3NIH6"/>
<evidence type="ECO:0000313" key="2">
    <source>
        <dbReference type="EnsemblFungi" id="EJT81069"/>
    </source>
</evidence>
<sequence>MPRQPPHSVFNCPALNGHRVGVVHRCGCPSVVFEAGWDTLKVLTEDNTCESISWSDAPETAGRLEWVFVEEPAIVNASAADLKRRFREWALSENPDGIILDPPRYQYFVQADWESLLSASNNGLNKWTPDHGTSRIWRDGPVIGNSG</sequence>
<dbReference type="AlphaFoldDB" id="J3NIH6"/>
<evidence type="ECO:0000313" key="1">
    <source>
        <dbReference type="EMBL" id="EJT81069.1"/>
    </source>
</evidence>
<reference evidence="3" key="1">
    <citation type="submission" date="2010-07" db="EMBL/GenBank/DDBJ databases">
        <title>The genome sequence of Gaeumannomyces graminis var. tritici strain R3-111a-1.</title>
        <authorList>
            <consortium name="The Broad Institute Genome Sequencing Platform"/>
            <person name="Ma L.-J."/>
            <person name="Dead R."/>
            <person name="Young S."/>
            <person name="Zeng Q."/>
            <person name="Koehrsen M."/>
            <person name="Alvarado L."/>
            <person name="Berlin A."/>
            <person name="Chapman S.B."/>
            <person name="Chen Z."/>
            <person name="Freedman E."/>
            <person name="Gellesch M."/>
            <person name="Goldberg J."/>
            <person name="Griggs A."/>
            <person name="Gujja S."/>
            <person name="Heilman E.R."/>
            <person name="Heiman D."/>
            <person name="Hepburn T."/>
            <person name="Howarth C."/>
            <person name="Jen D."/>
            <person name="Larson L."/>
            <person name="Mehta T."/>
            <person name="Neiman D."/>
            <person name="Pearson M."/>
            <person name="Roberts A."/>
            <person name="Saif S."/>
            <person name="Shea T."/>
            <person name="Shenoy N."/>
            <person name="Sisk P."/>
            <person name="Stolte C."/>
            <person name="Sykes S."/>
            <person name="Walk T."/>
            <person name="White J."/>
            <person name="Yandava C."/>
            <person name="Haas B."/>
            <person name="Nusbaum C."/>
            <person name="Birren B."/>
        </authorList>
    </citation>
    <scope>NUCLEOTIDE SEQUENCE [LARGE SCALE GENOMIC DNA]</scope>
    <source>
        <strain evidence="3">R3-111a-1</strain>
    </source>
</reference>
<name>J3NIH6_GAET3</name>
<reference evidence="2" key="5">
    <citation type="submission" date="2018-04" db="UniProtKB">
        <authorList>
            <consortium name="EnsemblFungi"/>
        </authorList>
    </citation>
    <scope>IDENTIFICATION</scope>
    <source>
        <strain evidence="2">R3-111a-1</strain>
    </source>
</reference>
<dbReference type="GeneID" id="20341514"/>
<protein>
    <submittedName>
        <fullName evidence="1 2">Uncharacterized protein</fullName>
    </submittedName>
</protein>
<keyword evidence="3" id="KW-1185">Reference proteome</keyword>
<dbReference type="Proteomes" id="UP000006039">
    <property type="component" value="Unassembled WGS sequence"/>
</dbReference>
<dbReference type="RefSeq" id="XP_009217078.1">
    <property type="nucleotide sequence ID" value="XM_009218814.1"/>
</dbReference>
<reference evidence="1" key="3">
    <citation type="submission" date="2010-09" db="EMBL/GenBank/DDBJ databases">
        <title>Annotation of Gaeumannomyces graminis var. tritici R3-111a-1.</title>
        <authorList>
            <consortium name="The Broad Institute Genome Sequencing Platform"/>
            <person name="Ma L.-J."/>
            <person name="Dead R."/>
            <person name="Young S.K."/>
            <person name="Zeng Q."/>
            <person name="Gargeya S."/>
            <person name="Fitzgerald M."/>
            <person name="Haas B."/>
            <person name="Abouelleil A."/>
            <person name="Alvarado L."/>
            <person name="Arachchi H.M."/>
            <person name="Berlin A."/>
            <person name="Brown A."/>
            <person name="Chapman S.B."/>
            <person name="Chen Z."/>
            <person name="Dunbar C."/>
            <person name="Freedman E."/>
            <person name="Gearin G."/>
            <person name="Gellesch M."/>
            <person name="Goldberg J."/>
            <person name="Griggs A."/>
            <person name="Gujja S."/>
            <person name="Heiman D."/>
            <person name="Howarth C."/>
            <person name="Larson L."/>
            <person name="Lui A."/>
            <person name="MacDonald P.J.P."/>
            <person name="Mehta T."/>
            <person name="Montmayeur A."/>
            <person name="Murphy C."/>
            <person name="Neiman D."/>
            <person name="Pearson M."/>
            <person name="Priest M."/>
            <person name="Roberts A."/>
            <person name="Saif S."/>
            <person name="Shea T."/>
            <person name="Shenoy N."/>
            <person name="Sisk P."/>
            <person name="Stolte C."/>
            <person name="Sykes S."/>
            <person name="Yandava C."/>
            <person name="Wortman J."/>
            <person name="Nusbaum C."/>
            <person name="Birren B."/>
        </authorList>
    </citation>
    <scope>NUCLEOTIDE SEQUENCE</scope>
    <source>
        <strain evidence="1">R3-111a-1</strain>
    </source>
</reference>
<dbReference type="eggNOG" id="ENOG502R6P9">
    <property type="taxonomic scope" value="Eukaryota"/>
</dbReference>
<evidence type="ECO:0000313" key="3">
    <source>
        <dbReference type="Proteomes" id="UP000006039"/>
    </source>
</evidence>
<organism evidence="1">
    <name type="scientific">Gaeumannomyces tritici (strain R3-111a-1)</name>
    <name type="common">Wheat and barley take-all root rot fungus</name>
    <name type="synonym">Gaeumannomyces graminis var. tritici</name>
    <dbReference type="NCBI Taxonomy" id="644352"/>
    <lineage>
        <taxon>Eukaryota</taxon>
        <taxon>Fungi</taxon>
        <taxon>Dikarya</taxon>
        <taxon>Ascomycota</taxon>
        <taxon>Pezizomycotina</taxon>
        <taxon>Sordariomycetes</taxon>
        <taxon>Sordariomycetidae</taxon>
        <taxon>Magnaporthales</taxon>
        <taxon>Magnaporthaceae</taxon>
        <taxon>Gaeumannomyces</taxon>
    </lineage>
</organism>
<accession>J3NIH6</accession>